<feature type="binding site" evidence="19">
    <location>
        <position position="118"/>
    </location>
    <ligand>
        <name>Mg(2+)</name>
        <dbReference type="ChEBI" id="CHEBI:18420"/>
        <label>1</label>
    </ligand>
</feature>
<gene>
    <name evidence="20" type="ORF">TCAL_06969</name>
</gene>
<dbReference type="InterPro" id="IPR001645">
    <property type="entry name" value="Folylpolyglutamate_synth"/>
</dbReference>
<comment type="function">
    <text evidence="17">Catalyzes conversion of folates to polyglutamate derivatives allowing concentration of folate compounds in the cell and the intracellular retention of these cofactors, which are important substrates for most of the folate-dependent enzymes that are involved in one-carbon transfer reactions involved in purine, pyrimidine and amino acid synthesis.</text>
</comment>
<dbReference type="EC" id="6.3.2.17" evidence="17"/>
<protein>
    <recommendedName>
        <fullName evidence="17">Folylpolyglutamate synthase</fullName>
        <ecNumber evidence="17">6.3.2.17</ecNumber>
    </recommendedName>
    <alternativeName>
        <fullName evidence="17">Folylpoly-gamma-glutamate synthetase</fullName>
    </alternativeName>
    <alternativeName>
        <fullName evidence="17">Tetrahydrofolylpolyglutamate synthase</fullName>
    </alternativeName>
</protein>
<comment type="pathway">
    <text evidence="4 17">Cofactor biosynthesis; tetrahydrofolylpolyglutamate biosynthesis.</text>
</comment>
<dbReference type="PROSITE" id="PS01012">
    <property type="entry name" value="FOLYLPOLYGLU_SYNT_2"/>
    <property type="match status" value="1"/>
</dbReference>
<dbReference type="InterPro" id="IPR036615">
    <property type="entry name" value="Mur_ligase_C_dom_sf"/>
</dbReference>
<evidence type="ECO:0000256" key="3">
    <source>
        <dbReference type="ARBA" id="ARBA00004496"/>
    </source>
</evidence>
<dbReference type="GO" id="GO:0004326">
    <property type="term" value="F:tetrahydrofolylpolyglutamate synthase activity"/>
    <property type="evidence" value="ECO:0007669"/>
    <property type="project" value="UniProtKB-EC"/>
</dbReference>
<dbReference type="SUPFAM" id="SSF53244">
    <property type="entry name" value="MurD-like peptide ligases, peptide-binding domain"/>
    <property type="match status" value="1"/>
</dbReference>
<dbReference type="PIRSF" id="PIRSF038895">
    <property type="entry name" value="FPGS"/>
    <property type="match status" value="1"/>
</dbReference>
<feature type="binding site" evidence="19">
    <location>
        <position position="213"/>
    </location>
    <ligand>
        <name>Mg(2+)</name>
        <dbReference type="ChEBI" id="CHEBI:18420"/>
        <label>1</label>
    </ligand>
</feature>
<dbReference type="EMBL" id="VCGU01000004">
    <property type="protein sequence ID" value="TRY77324.1"/>
    <property type="molecule type" value="Genomic_DNA"/>
</dbReference>
<evidence type="ECO:0000256" key="13">
    <source>
        <dbReference type="ARBA" id="ARBA00022842"/>
    </source>
</evidence>
<dbReference type="GO" id="GO:0046872">
    <property type="term" value="F:metal ion binding"/>
    <property type="evidence" value="ECO:0007669"/>
    <property type="project" value="UniProtKB-KW"/>
</dbReference>
<proteinExistence type="inferred from homology"/>
<dbReference type="OMA" id="ESLDCCM"/>
<evidence type="ECO:0000256" key="9">
    <source>
        <dbReference type="ARBA" id="ARBA00022723"/>
    </source>
</evidence>
<evidence type="ECO:0000256" key="17">
    <source>
        <dbReference type="PIRNR" id="PIRNR038895"/>
    </source>
</evidence>
<dbReference type="GO" id="GO:0005759">
    <property type="term" value="C:mitochondrial matrix"/>
    <property type="evidence" value="ECO:0007669"/>
    <property type="project" value="UniProtKB-SubCell"/>
</dbReference>
<dbReference type="InterPro" id="IPR036565">
    <property type="entry name" value="Mur-like_cat_sf"/>
</dbReference>
<feature type="binding site" evidence="18">
    <location>
        <position position="359"/>
    </location>
    <ligand>
        <name>ATP</name>
        <dbReference type="ChEBI" id="CHEBI:30616"/>
    </ligand>
</feature>
<dbReference type="Gene3D" id="3.90.190.20">
    <property type="entry name" value="Mur ligase, C-terminal domain"/>
    <property type="match status" value="1"/>
</dbReference>
<evidence type="ECO:0000256" key="18">
    <source>
        <dbReference type="PIRSR" id="PIRSR038895-1"/>
    </source>
</evidence>
<keyword evidence="15" id="KW-0472">Membrane</keyword>
<evidence type="ECO:0000256" key="6">
    <source>
        <dbReference type="ARBA" id="ARBA00022490"/>
    </source>
</evidence>
<dbReference type="UniPathway" id="UPA00850"/>
<dbReference type="Proteomes" id="UP000318571">
    <property type="component" value="Chromosome 5"/>
</dbReference>
<evidence type="ECO:0000256" key="19">
    <source>
        <dbReference type="PIRSR" id="PIRSR038895-2"/>
    </source>
</evidence>
<reference evidence="20 21" key="1">
    <citation type="journal article" date="2018" name="Nat. Ecol. Evol.">
        <title>Genomic signatures of mitonuclear coevolution across populations of Tigriopus californicus.</title>
        <authorList>
            <person name="Barreto F.S."/>
            <person name="Watson E.T."/>
            <person name="Lima T.G."/>
            <person name="Willett C.S."/>
            <person name="Edmands S."/>
            <person name="Li W."/>
            <person name="Burton R.S."/>
        </authorList>
    </citation>
    <scope>NUCLEOTIDE SEQUENCE [LARGE SCALE GENOMIC DNA]</scope>
    <source>
        <strain evidence="20 21">San Diego</strain>
    </source>
</reference>
<dbReference type="OrthoDB" id="5212574at2759"/>
<evidence type="ECO:0000256" key="12">
    <source>
        <dbReference type="ARBA" id="ARBA00022840"/>
    </source>
</evidence>
<dbReference type="GO" id="GO:0005743">
    <property type="term" value="C:mitochondrial inner membrane"/>
    <property type="evidence" value="ECO:0007669"/>
    <property type="project" value="UniProtKB-SubCell"/>
</dbReference>
<keyword evidence="7 17" id="KW-0554">One-carbon metabolism</keyword>
<keyword evidence="13 19" id="KW-0460">Magnesium</keyword>
<dbReference type="InterPro" id="IPR023600">
    <property type="entry name" value="Folylpolyglutamate_synth_euk"/>
</dbReference>
<evidence type="ECO:0000256" key="7">
    <source>
        <dbReference type="ARBA" id="ARBA00022563"/>
    </source>
</evidence>
<dbReference type="NCBIfam" id="TIGR01499">
    <property type="entry name" value="folC"/>
    <property type="match status" value="1"/>
</dbReference>
<evidence type="ECO:0000256" key="10">
    <source>
        <dbReference type="ARBA" id="ARBA00022741"/>
    </source>
</evidence>
<dbReference type="SUPFAM" id="SSF53623">
    <property type="entry name" value="MurD-like peptide ligases, catalytic domain"/>
    <property type="match status" value="1"/>
</dbReference>
<evidence type="ECO:0000256" key="4">
    <source>
        <dbReference type="ARBA" id="ARBA00005150"/>
    </source>
</evidence>
<dbReference type="PANTHER" id="PTHR11136">
    <property type="entry name" value="FOLYLPOLYGLUTAMATE SYNTHASE-RELATED"/>
    <property type="match status" value="1"/>
</dbReference>
<keyword evidence="21" id="KW-1185">Reference proteome</keyword>
<keyword evidence="9 19" id="KW-0479">Metal-binding</keyword>
<keyword evidence="6" id="KW-0963">Cytoplasm</keyword>
<dbReference type="STRING" id="6832.A0A553PI19"/>
<evidence type="ECO:0000256" key="8">
    <source>
        <dbReference type="ARBA" id="ARBA00022598"/>
    </source>
</evidence>
<name>A0A553PI19_TIGCA</name>
<evidence type="ECO:0000313" key="21">
    <source>
        <dbReference type="Proteomes" id="UP000318571"/>
    </source>
</evidence>
<dbReference type="InterPro" id="IPR018109">
    <property type="entry name" value="Folylpolyglutamate_synth_CS"/>
</dbReference>
<evidence type="ECO:0000313" key="20">
    <source>
        <dbReference type="EMBL" id="TRY77324.1"/>
    </source>
</evidence>
<dbReference type="GO" id="GO:0005829">
    <property type="term" value="C:cytosol"/>
    <property type="evidence" value="ECO:0007669"/>
    <property type="project" value="TreeGrafter"/>
</dbReference>
<keyword evidence="10 18" id="KW-0547">Nucleotide-binding</keyword>
<comment type="caution">
    <text evidence="20">The sequence shown here is derived from an EMBL/GenBank/DDBJ whole genome shotgun (WGS) entry which is preliminary data.</text>
</comment>
<dbReference type="PANTHER" id="PTHR11136:SF5">
    <property type="entry name" value="FOLYLPOLYGLUTAMATE SYNTHASE, MITOCHONDRIAL"/>
    <property type="match status" value="1"/>
</dbReference>
<accession>A0A553PI19</accession>
<sequence>MLWNPLRSRVFWVPYYRIVMTSPIQNRRLHSYDEAIIALNSLQSNVSTIRQSLAERQKNAQTNLPRTVAFLEKSGMTMDDMRQIKFVHVSGTKGKGSTCAFLESILRKHGLKTGFFSSPHLVTATERIRLNGVPISQEKFTPYFWSVFDRLCGPNEVERPPYFMFMTLLAFHVFWKENVDVAIMEVGIGGSYDCTNVIPTPLVCGITALGIDHTSMLGNTIEEIAWHKAGIMKPGALTFVDSNQPPAALHVIKTEAHRVGAQAWVVPQLDDYDWGSFPAKKLGLFGTIQERNASIALQMSRAFLQAAKGWEVPATVRDGDLEVAQPYPLSVEDALGLRLCFWPGRSQTLIFDDVVFMLDGAHTKESMQACKAWFEHESPNQMNRLDPSNAGRDRVFKVLLFNSTGDHSFEEMLFILSTLDFDMVVFCTNSASKKMADNINHMSTMTDRLERCRLHKAIWDLMNPHVPSLIIPFLDNALVWITQCHGDLRRLCCHSGNGLEECNGSKYSEVHLKGVQKLLGDGSPCPEKLTQASQVQVLATGSLHLIGGVLEIANPDISMMSEQEKEQQQAVEDEYVSLGGNRSAVSS</sequence>
<dbReference type="GO" id="GO:0006730">
    <property type="term" value="P:one-carbon metabolic process"/>
    <property type="evidence" value="ECO:0007669"/>
    <property type="project" value="UniProtKB-KW"/>
</dbReference>
<evidence type="ECO:0000256" key="15">
    <source>
        <dbReference type="ARBA" id="ARBA00023136"/>
    </source>
</evidence>
<feature type="binding site" evidence="19">
    <location>
        <position position="185"/>
    </location>
    <ligand>
        <name>Mg(2+)</name>
        <dbReference type="ChEBI" id="CHEBI:18420"/>
        <label>1</label>
    </ligand>
</feature>
<evidence type="ECO:0000256" key="14">
    <source>
        <dbReference type="ARBA" id="ARBA00023128"/>
    </source>
</evidence>
<keyword evidence="12 18" id="KW-0067">ATP-binding</keyword>
<keyword evidence="11" id="KW-0999">Mitochondrion inner membrane</keyword>
<evidence type="ECO:0000256" key="1">
    <source>
        <dbReference type="ARBA" id="ARBA00004273"/>
    </source>
</evidence>
<comment type="catalytic activity">
    <reaction evidence="16 17">
        <text>(6S)-5,6,7,8-tetrahydrofolyl-(gamma-L-Glu)(n) + L-glutamate + ATP = (6S)-5,6,7,8-tetrahydrofolyl-(gamma-L-Glu)(n+1) + ADP + phosphate + H(+)</text>
        <dbReference type="Rhea" id="RHEA:10580"/>
        <dbReference type="Rhea" id="RHEA-COMP:14738"/>
        <dbReference type="Rhea" id="RHEA-COMP:14740"/>
        <dbReference type="ChEBI" id="CHEBI:15378"/>
        <dbReference type="ChEBI" id="CHEBI:29985"/>
        <dbReference type="ChEBI" id="CHEBI:30616"/>
        <dbReference type="ChEBI" id="CHEBI:43474"/>
        <dbReference type="ChEBI" id="CHEBI:141005"/>
        <dbReference type="ChEBI" id="CHEBI:456216"/>
        <dbReference type="EC" id="6.3.2.17"/>
    </reaction>
</comment>
<dbReference type="Gene3D" id="3.40.1190.10">
    <property type="entry name" value="Mur-like, catalytic domain"/>
    <property type="match status" value="1"/>
</dbReference>
<comment type="similarity">
    <text evidence="5 17">Belongs to the folylpolyglutamate synthase family.</text>
</comment>
<dbReference type="PROSITE" id="PS01011">
    <property type="entry name" value="FOLYLPOLYGLU_SYNT_1"/>
    <property type="match status" value="1"/>
</dbReference>
<dbReference type="GO" id="GO:0005524">
    <property type="term" value="F:ATP binding"/>
    <property type="evidence" value="ECO:0007669"/>
    <property type="project" value="UniProtKB-KW"/>
</dbReference>
<keyword evidence="14" id="KW-0496">Mitochondrion</keyword>
<feature type="binding site" evidence="18">
    <location>
        <position position="345"/>
    </location>
    <ligand>
        <name>ATP</name>
        <dbReference type="ChEBI" id="CHEBI:30616"/>
    </ligand>
</feature>
<evidence type="ECO:0000256" key="16">
    <source>
        <dbReference type="ARBA" id="ARBA00047493"/>
    </source>
</evidence>
<organism evidence="20 21">
    <name type="scientific">Tigriopus californicus</name>
    <name type="common">Marine copepod</name>
    <dbReference type="NCBI Taxonomy" id="6832"/>
    <lineage>
        <taxon>Eukaryota</taxon>
        <taxon>Metazoa</taxon>
        <taxon>Ecdysozoa</taxon>
        <taxon>Arthropoda</taxon>
        <taxon>Crustacea</taxon>
        <taxon>Multicrustacea</taxon>
        <taxon>Hexanauplia</taxon>
        <taxon>Copepoda</taxon>
        <taxon>Harpacticoida</taxon>
        <taxon>Harpacticidae</taxon>
        <taxon>Tigriopus</taxon>
    </lineage>
</organism>
<comment type="subcellular location">
    <subcellularLocation>
        <location evidence="3">Cytoplasm</location>
    </subcellularLocation>
    <subcellularLocation>
        <location evidence="1">Mitochondrion inner membrane</location>
    </subcellularLocation>
    <subcellularLocation>
        <location evidence="2">Mitochondrion matrix</location>
    </subcellularLocation>
</comment>
<comment type="cofactor">
    <cofactor evidence="17">
        <name>a monovalent cation</name>
        <dbReference type="ChEBI" id="CHEBI:60242"/>
    </cofactor>
    <text evidence="17">A monovalent cation.</text>
</comment>
<keyword evidence="8 17" id="KW-0436">Ligase</keyword>
<evidence type="ECO:0000256" key="11">
    <source>
        <dbReference type="ARBA" id="ARBA00022792"/>
    </source>
</evidence>
<evidence type="ECO:0000256" key="2">
    <source>
        <dbReference type="ARBA" id="ARBA00004305"/>
    </source>
</evidence>
<evidence type="ECO:0000256" key="5">
    <source>
        <dbReference type="ARBA" id="ARBA00008276"/>
    </source>
</evidence>
<dbReference type="AlphaFoldDB" id="A0A553PI19"/>